<sequence>MDTKDILLLLHPAIAIVVVYPLIGNVVSRALGVRKRRQELSSGNKSKVSPAVGPEHVKLGRWLSGSVVALALLGLGHEIFLKIIEEQVWVKEPFRVGFVGLIFAATIASLILLYRAEPKIWRGIFATLTGMGLVLLGCQPEIFRRTNEWYISHYYYGIAAALLMIFSLAVIRDIYQDKSNRWRTAHIILNSFALLLFIGQGLTGTRDLLEIPLSWQEPFVYKCDFVGKKCP</sequence>
<comment type="caution">
    <text evidence="2">The sequence shown here is derived from an EMBL/GenBank/DDBJ whole genome shotgun (WGS) entry which is preliminary data.</text>
</comment>
<reference evidence="2" key="2">
    <citation type="journal article" date="2022" name="Microbiol. Resour. Announc.">
        <title>Metagenome Sequencing to Explore Phylogenomics of Terrestrial Cyanobacteria.</title>
        <authorList>
            <person name="Ward R.D."/>
            <person name="Stajich J.E."/>
            <person name="Johansen J.R."/>
            <person name="Huntemann M."/>
            <person name="Clum A."/>
            <person name="Foster B."/>
            <person name="Foster B."/>
            <person name="Roux S."/>
            <person name="Palaniappan K."/>
            <person name="Varghese N."/>
            <person name="Mukherjee S."/>
            <person name="Reddy T.B.K."/>
            <person name="Daum C."/>
            <person name="Copeland A."/>
            <person name="Chen I.A."/>
            <person name="Ivanova N.N."/>
            <person name="Kyrpides N.C."/>
            <person name="Shapiro N."/>
            <person name="Eloe-Fadrosh E.A."/>
            <person name="Pietrasiak N."/>
        </authorList>
    </citation>
    <scope>NUCLEOTIDE SEQUENCE</scope>
    <source>
        <strain evidence="2">UHER 2000/2452</strain>
    </source>
</reference>
<feature type="transmembrane region" description="Helical" evidence="1">
    <location>
        <begin position="121"/>
        <end position="142"/>
    </location>
</feature>
<evidence type="ECO:0000256" key="1">
    <source>
        <dbReference type="SAM" id="Phobius"/>
    </source>
</evidence>
<dbReference type="AlphaFoldDB" id="A0A951UPC6"/>
<evidence type="ECO:0000313" key="3">
    <source>
        <dbReference type="Proteomes" id="UP000757435"/>
    </source>
</evidence>
<feature type="transmembrane region" description="Helical" evidence="1">
    <location>
        <begin position="154"/>
        <end position="175"/>
    </location>
</feature>
<dbReference type="EMBL" id="JAHHHD010000035">
    <property type="protein sequence ID" value="MBW4661372.1"/>
    <property type="molecule type" value="Genomic_DNA"/>
</dbReference>
<proteinExistence type="predicted"/>
<feature type="transmembrane region" description="Helical" evidence="1">
    <location>
        <begin position="187"/>
        <end position="205"/>
    </location>
</feature>
<dbReference type="Pfam" id="PF13301">
    <property type="entry name" value="DUF4079"/>
    <property type="match status" value="1"/>
</dbReference>
<organism evidence="2 3">
    <name type="scientific">Drouetiella hepatica Uher 2000/2452</name>
    <dbReference type="NCBI Taxonomy" id="904376"/>
    <lineage>
        <taxon>Bacteria</taxon>
        <taxon>Bacillati</taxon>
        <taxon>Cyanobacteriota</taxon>
        <taxon>Cyanophyceae</taxon>
        <taxon>Oculatellales</taxon>
        <taxon>Oculatellaceae</taxon>
        <taxon>Drouetiella</taxon>
    </lineage>
</organism>
<protein>
    <submittedName>
        <fullName evidence="2">DUF4079 domain-containing protein</fullName>
    </submittedName>
</protein>
<feature type="transmembrane region" description="Helical" evidence="1">
    <location>
        <begin position="96"/>
        <end position="114"/>
    </location>
</feature>
<feature type="transmembrane region" description="Helical" evidence="1">
    <location>
        <begin position="6"/>
        <end position="27"/>
    </location>
</feature>
<keyword evidence="1" id="KW-0472">Membrane</keyword>
<gene>
    <name evidence="2" type="ORF">KME15_22080</name>
</gene>
<dbReference type="InterPro" id="IPR025067">
    <property type="entry name" value="DUF4079"/>
</dbReference>
<keyword evidence="1" id="KW-0812">Transmembrane</keyword>
<feature type="transmembrane region" description="Helical" evidence="1">
    <location>
        <begin position="62"/>
        <end position="84"/>
    </location>
</feature>
<dbReference type="Proteomes" id="UP000757435">
    <property type="component" value="Unassembled WGS sequence"/>
</dbReference>
<evidence type="ECO:0000313" key="2">
    <source>
        <dbReference type="EMBL" id="MBW4661372.1"/>
    </source>
</evidence>
<name>A0A951UPC6_9CYAN</name>
<accession>A0A951UPC6</accession>
<reference evidence="2" key="1">
    <citation type="submission" date="2021-05" db="EMBL/GenBank/DDBJ databases">
        <authorList>
            <person name="Pietrasiak N."/>
            <person name="Ward R."/>
            <person name="Stajich J.E."/>
            <person name="Kurbessoian T."/>
        </authorList>
    </citation>
    <scope>NUCLEOTIDE SEQUENCE</scope>
    <source>
        <strain evidence="2">UHER 2000/2452</strain>
    </source>
</reference>
<keyword evidence="1" id="KW-1133">Transmembrane helix</keyword>